<dbReference type="NCBIfam" id="NF003603">
    <property type="entry name" value="PRK05257.1-1"/>
    <property type="match status" value="1"/>
</dbReference>
<keyword evidence="7 9" id="KW-0274">FAD</keyword>
<name>A0ABW5CGU9_9HYPH</name>
<dbReference type="InterPro" id="IPR006231">
    <property type="entry name" value="MQO"/>
</dbReference>
<sequence length="525" mass="56667">MSGALAGAAVTALPGCAAPSATADREVDVVLIGGGIMSATLGVLLRHLEPGWTMEMFERREGVAMESSNAWHNAGTGHAALCELNYTPEDANGNISIDRALATNEAFQISRQFWASMVREGVLENPGSFINTTPHMSFVWGEEDVDFLRRRHEALRGQPLFSGMEYSADPERIREWAPHLIAGRLDAEPVAATWSSLGTDVDFGQITRQFIGYLDAEESFALHVSTEVENIERNDDGTWRVTYRNLEDGSGSRAVNARFVFVGGGGGALSLLQKSGIPEIDGYAGFPVGGSFLVNETPEVADTHFAKAYGKAAVGAPPMSVPHLDTRVIDGKRMVLFGPFATFSTNFLMDGSRFDLFSSITTSNILPMLQVGWDELGLVRYLVGEVLQSQEDRVEALRHYYPQADGAQWRLVQAGQRVQIIKHGADGGADLVMGTEIVSSQDGSIAGLLGASPGASTAPSIMLGALGRLFPEQFATARWQERIHEMVPGFGMKLNDEPQQLAEIWAYTSEQLGLTPPPPVVGLPA</sequence>
<keyword evidence="6 9" id="KW-0285">Flavoprotein</keyword>
<proteinExistence type="inferred from homology"/>
<dbReference type="GO" id="GO:0008924">
    <property type="term" value="F:L-malate dehydrogenase (quinone) activity"/>
    <property type="evidence" value="ECO:0007669"/>
    <property type="project" value="UniProtKB-EC"/>
</dbReference>
<dbReference type="NCBIfam" id="NF003606">
    <property type="entry name" value="PRK05257.2-1"/>
    <property type="match status" value="1"/>
</dbReference>
<dbReference type="Pfam" id="PF06039">
    <property type="entry name" value="Mqo"/>
    <property type="match status" value="1"/>
</dbReference>
<evidence type="ECO:0000256" key="5">
    <source>
        <dbReference type="ARBA" id="ARBA00022532"/>
    </source>
</evidence>
<comment type="caution">
    <text evidence="11">The sequence shown here is derived from an EMBL/GenBank/DDBJ whole genome shotgun (WGS) entry which is preliminary data.</text>
</comment>
<dbReference type="HAMAP" id="MF_00212">
    <property type="entry name" value="MQO"/>
    <property type="match status" value="1"/>
</dbReference>
<evidence type="ECO:0000256" key="2">
    <source>
        <dbReference type="ARBA" id="ARBA00001974"/>
    </source>
</evidence>
<dbReference type="Proteomes" id="UP001597371">
    <property type="component" value="Unassembled WGS sequence"/>
</dbReference>
<gene>
    <name evidence="9 11" type="primary">mqo</name>
    <name evidence="11" type="ORF">ACFSKQ_03375</name>
</gene>
<accession>A0ABW5CGU9</accession>
<comment type="catalytic activity">
    <reaction evidence="1 9">
        <text>(S)-malate + a quinone = a quinol + oxaloacetate</text>
        <dbReference type="Rhea" id="RHEA:46012"/>
        <dbReference type="ChEBI" id="CHEBI:15589"/>
        <dbReference type="ChEBI" id="CHEBI:16452"/>
        <dbReference type="ChEBI" id="CHEBI:24646"/>
        <dbReference type="ChEBI" id="CHEBI:132124"/>
        <dbReference type="EC" id="1.1.5.4"/>
    </reaction>
</comment>
<dbReference type="NCBIfam" id="TIGR01320">
    <property type="entry name" value="mal_quin_oxido"/>
    <property type="match status" value="1"/>
</dbReference>
<dbReference type="Gene3D" id="3.50.50.60">
    <property type="entry name" value="FAD/NAD(P)-binding domain"/>
    <property type="match status" value="1"/>
</dbReference>
<evidence type="ECO:0000313" key="11">
    <source>
        <dbReference type="EMBL" id="MFD2236504.1"/>
    </source>
</evidence>
<dbReference type="InterPro" id="IPR036188">
    <property type="entry name" value="FAD/NAD-bd_sf"/>
</dbReference>
<evidence type="ECO:0000256" key="8">
    <source>
        <dbReference type="ARBA" id="ARBA00023002"/>
    </source>
</evidence>
<organism evidence="11 12">
    <name type="scientific">Aureimonas populi</name>
    <dbReference type="NCBI Taxonomy" id="1701758"/>
    <lineage>
        <taxon>Bacteria</taxon>
        <taxon>Pseudomonadati</taxon>
        <taxon>Pseudomonadota</taxon>
        <taxon>Alphaproteobacteria</taxon>
        <taxon>Hyphomicrobiales</taxon>
        <taxon>Aurantimonadaceae</taxon>
        <taxon>Aureimonas</taxon>
    </lineage>
</organism>
<dbReference type="NCBIfam" id="NF003605">
    <property type="entry name" value="PRK05257.1-4"/>
    <property type="match status" value="1"/>
</dbReference>
<reference evidence="12" key="1">
    <citation type="journal article" date="2019" name="Int. J. Syst. Evol. Microbiol.">
        <title>The Global Catalogue of Microorganisms (GCM) 10K type strain sequencing project: providing services to taxonomists for standard genome sequencing and annotation.</title>
        <authorList>
            <consortium name="The Broad Institute Genomics Platform"/>
            <consortium name="The Broad Institute Genome Sequencing Center for Infectious Disease"/>
            <person name="Wu L."/>
            <person name="Ma J."/>
        </authorList>
    </citation>
    <scope>NUCLEOTIDE SEQUENCE [LARGE SCALE GENOMIC DNA]</scope>
    <source>
        <strain evidence="12">ZS-35-S2</strain>
    </source>
</reference>
<comment type="similarity">
    <text evidence="4 9">Belongs to the MQO family.</text>
</comment>
<protein>
    <recommendedName>
        <fullName evidence="9">Probable malate:quinone oxidoreductase</fullName>
        <ecNumber evidence="9">1.1.5.4</ecNumber>
    </recommendedName>
    <alternativeName>
        <fullName evidence="9">MQO</fullName>
    </alternativeName>
    <alternativeName>
        <fullName evidence="9">Malate dehydrogenase [quinone]</fullName>
    </alternativeName>
</protein>
<evidence type="ECO:0000256" key="4">
    <source>
        <dbReference type="ARBA" id="ARBA00006389"/>
    </source>
</evidence>
<evidence type="ECO:0000313" key="12">
    <source>
        <dbReference type="Proteomes" id="UP001597371"/>
    </source>
</evidence>
<keyword evidence="5 9" id="KW-0816">Tricarboxylic acid cycle</keyword>
<evidence type="ECO:0000256" key="1">
    <source>
        <dbReference type="ARBA" id="ARBA00001139"/>
    </source>
</evidence>
<evidence type="ECO:0000256" key="7">
    <source>
        <dbReference type="ARBA" id="ARBA00022827"/>
    </source>
</evidence>
<dbReference type="EC" id="1.1.5.4" evidence="9"/>
<keyword evidence="10" id="KW-0732">Signal</keyword>
<evidence type="ECO:0000256" key="9">
    <source>
        <dbReference type="HAMAP-Rule" id="MF_00212"/>
    </source>
</evidence>
<feature type="signal peptide" evidence="10">
    <location>
        <begin position="1"/>
        <end position="23"/>
    </location>
</feature>
<dbReference type="RefSeq" id="WP_209740143.1">
    <property type="nucleotide sequence ID" value="NZ_CP072611.1"/>
</dbReference>
<dbReference type="SUPFAM" id="SSF51905">
    <property type="entry name" value="FAD/NAD(P)-binding domain"/>
    <property type="match status" value="1"/>
</dbReference>
<evidence type="ECO:0000256" key="10">
    <source>
        <dbReference type="SAM" id="SignalP"/>
    </source>
</evidence>
<evidence type="ECO:0000256" key="3">
    <source>
        <dbReference type="ARBA" id="ARBA00005012"/>
    </source>
</evidence>
<feature type="chain" id="PRO_5046794096" description="Probable malate:quinone oxidoreductase" evidence="10">
    <location>
        <begin position="24"/>
        <end position="525"/>
    </location>
</feature>
<keyword evidence="8 9" id="KW-0560">Oxidoreductase</keyword>
<dbReference type="NCBIfam" id="NF003611">
    <property type="entry name" value="PRK05257.3-2"/>
    <property type="match status" value="1"/>
</dbReference>
<comment type="pathway">
    <text evidence="3 9">Carbohydrate metabolism; tricarboxylic acid cycle; oxaloacetate from (S)-malate (quinone route): step 1/1.</text>
</comment>
<dbReference type="PANTHER" id="PTHR43104">
    <property type="entry name" value="L-2-HYDROXYGLUTARATE DEHYDROGENASE, MITOCHONDRIAL"/>
    <property type="match status" value="1"/>
</dbReference>
<dbReference type="PANTHER" id="PTHR43104:SF2">
    <property type="entry name" value="L-2-HYDROXYGLUTARATE DEHYDROGENASE, MITOCHONDRIAL"/>
    <property type="match status" value="1"/>
</dbReference>
<dbReference type="Gene3D" id="3.30.9.10">
    <property type="entry name" value="D-Amino Acid Oxidase, subunit A, domain 2"/>
    <property type="match status" value="1"/>
</dbReference>
<keyword evidence="12" id="KW-1185">Reference proteome</keyword>
<comment type="cofactor">
    <cofactor evidence="2 9">
        <name>FAD</name>
        <dbReference type="ChEBI" id="CHEBI:57692"/>
    </cofactor>
</comment>
<dbReference type="EMBL" id="JBHUIJ010000004">
    <property type="protein sequence ID" value="MFD2236504.1"/>
    <property type="molecule type" value="Genomic_DNA"/>
</dbReference>
<evidence type="ECO:0000256" key="6">
    <source>
        <dbReference type="ARBA" id="ARBA00022630"/>
    </source>
</evidence>